<dbReference type="PANTHER" id="PTHR14939:SF8">
    <property type="entry name" value="FIST C-DOMAIN DOMAIN-CONTAINING PROTEIN"/>
    <property type="match status" value="1"/>
</dbReference>
<reference evidence="1" key="1">
    <citation type="submission" date="2023-05" db="EMBL/GenBank/DDBJ databases">
        <title>Genome and transcriptome analyses reveal genes involved in the formation of fine ridges on petal epidermal cells in Hibiscus trionum.</title>
        <authorList>
            <person name="Koshimizu S."/>
            <person name="Masuda S."/>
            <person name="Ishii T."/>
            <person name="Shirasu K."/>
            <person name="Hoshino A."/>
            <person name="Arita M."/>
        </authorList>
    </citation>
    <scope>NUCLEOTIDE SEQUENCE</scope>
    <source>
        <strain evidence="1">Hamamatsu line</strain>
    </source>
</reference>
<gene>
    <name evidence="1" type="ORF">HRI_005037700</name>
</gene>
<dbReference type="OrthoDB" id="509497at2759"/>
<evidence type="ECO:0000313" key="1">
    <source>
        <dbReference type="EMBL" id="GMJ13685.1"/>
    </source>
</evidence>
<protein>
    <recommendedName>
        <fullName evidence="3">FIST C-domain domain-containing protein</fullName>
    </recommendedName>
</protein>
<dbReference type="PANTHER" id="PTHR14939">
    <property type="entry name" value="F-BOX ONLY PROTEIN 22"/>
    <property type="match status" value="1"/>
</dbReference>
<sequence length="311" mass="34591">MVILLPLPNYLLIEVQIAITSLQMSGFESRTCLMSPLMFENDLQQYQDPGVTLVSRFMMEIKNYTAYVSGLVAPAGMIVFGDESVDLTPVLAEIDCVMPEETVIVGDASSRFICKSGHNSQAYNSDLYFFDAIALVFAKDKNKPQGVMPFRPEFRAIRVTTEGSDCSWITVSMNGFNQILYPQGILDASIEKMEHEATCLYIGVIQKRPSSIEQQKMELRTYLAFYEVIEAYEQYLVVEGVGIQPRDTFLFYYSDSATASTSCFSAFEKFQVLNPTNRYSGDIGRVVGGGNGGVFGGLVFSSHDRGIIIIL</sequence>
<evidence type="ECO:0008006" key="3">
    <source>
        <dbReference type="Google" id="ProtNLM"/>
    </source>
</evidence>
<proteinExistence type="predicted"/>
<dbReference type="GO" id="GO:0032436">
    <property type="term" value="P:positive regulation of proteasomal ubiquitin-dependent protein catabolic process"/>
    <property type="evidence" value="ECO:0007669"/>
    <property type="project" value="TreeGrafter"/>
</dbReference>
<name>A0A9W7JFQ0_HIBTR</name>
<dbReference type="AlphaFoldDB" id="A0A9W7JFQ0"/>
<evidence type="ECO:0000313" key="2">
    <source>
        <dbReference type="Proteomes" id="UP001165190"/>
    </source>
</evidence>
<dbReference type="EMBL" id="BSYR01000065">
    <property type="protein sequence ID" value="GMJ13685.1"/>
    <property type="molecule type" value="Genomic_DNA"/>
</dbReference>
<dbReference type="Proteomes" id="UP001165190">
    <property type="component" value="Unassembled WGS sequence"/>
</dbReference>
<organism evidence="1 2">
    <name type="scientific">Hibiscus trionum</name>
    <name type="common">Flower of an hour</name>
    <dbReference type="NCBI Taxonomy" id="183268"/>
    <lineage>
        <taxon>Eukaryota</taxon>
        <taxon>Viridiplantae</taxon>
        <taxon>Streptophyta</taxon>
        <taxon>Embryophyta</taxon>
        <taxon>Tracheophyta</taxon>
        <taxon>Spermatophyta</taxon>
        <taxon>Magnoliopsida</taxon>
        <taxon>eudicotyledons</taxon>
        <taxon>Gunneridae</taxon>
        <taxon>Pentapetalae</taxon>
        <taxon>rosids</taxon>
        <taxon>malvids</taxon>
        <taxon>Malvales</taxon>
        <taxon>Malvaceae</taxon>
        <taxon>Malvoideae</taxon>
        <taxon>Hibiscus</taxon>
    </lineage>
</organism>
<comment type="caution">
    <text evidence="1">The sequence shown here is derived from an EMBL/GenBank/DDBJ whole genome shotgun (WGS) entry which is preliminary data.</text>
</comment>
<dbReference type="GO" id="GO:0000209">
    <property type="term" value="P:protein polyubiquitination"/>
    <property type="evidence" value="ECO:0007669"/>
    <property type="project" value="TreeGrafter"/>
</dbReference>
<accession>A0A9W7JFQ0</accession>
<keyword evidence="2" id="KW-1185">Reference proteome</keyword>